<feature type="compositionally biased region" description="Low complexity" evidence="8">
    <location>
        <begin position="382"/>
        <end position="393"/>
    </location>
</feature>
<keyword evidence="11" id="KW-1185">Reference proteome</keyword>
<dbReference type="GO" id="GO:0045740">
    <property type="term" value="P:positive regulation of DNA replication"/>
    <property type="evidence" value="ECO:0007669"/>
    <property type="project" value="EnsemblMetazoa"/>
</dbReference>
<evidence type="ECO:0000256" key="5">
    <source>
        <dbReference type="ARBA" id="ARBA00022777"/>
    </source>
</evidence>
<dbReference type="Pfam" id="PF00069">
    <property type="entry name" value="Pkinase"/>
    <property type="match status" value="2"/>
</dbReference>
<dbReference type="SUPFAM" id="SSF56112">
    <property type="entry name" value="Protein kinase-like (PK-like)"/>
    <property type="match status" value="1"/>
</dbReference>
<dbReference type="GO" id="GO:0035173">
    <property type="term" value="F:histone kinase activity"/>
    <property type="evidence" value="ECO:0007669"/>
    <property type="project" value="EnsemblMetazoa"/>
</dbReference>
<evidence type="ECO:0000256" key="1">
    <source>
        <dbReference type="ARBA" id="ARBA00012513"/>
    </source>
</evidence>
<dbReference type="PANTHER" id="PTHR44167">
    <property type="entry name" value="OVARIAN-SPECIFIC SERINE/THREONINE-PROTEIN KINASE LOK-RELATED"/>
    <property type="match status" value="1"/>
</dbReference>
<dbReference type="PANTHER" id="PTHR44167:SF23">
    <property type="entry name" value="CDC7 KINASE, ISOFORM A-RELATED"/>
    <property type="match status" value="1"/>
</dbReference>
<dbReference type="Gene3D" id="1.10.510.10">
    <property type="entry name" value="Transferase(Phosphotransferase) domain 1"/>
    <property type="match status" value="2"/>
</dbReference>
<dbReference type="HOGENOM" id="CLU_000288_118_1_1"/>
<feature type="compositionally biased region" description="Polar residues" evidence="8">
    <location>
        <begin position="778"/>
        <end position="799"/>
    </location>
</feature>
<feature type="region of interest" description="Disordered" evidence="8">
    <location>
        <begin position="375"/>
        <end position="427"/>
    </location>
</feature>
<sequence length="799" mass="87553">MLLLIALREKRAREMEKRVNSGNGRCGNATMPAGPAKKTNAHANKLSTTKATSKPRNLQQKKASNATTAVTTTTTTATTTTTTGAAVAAAAAVDGNSSPKLAATFQGMSVNVPPTASRGMHSWPRQDEHTMQTTTAAITAARARAAVDLAALAATATANIANNKQNNNNNYNGIVKIQKHPPVLGIGEQYATIAANYRTKPRNKSDEAINDLLQRIPDIGQIFDVQSRIGNGTFSTVLLATLKREAQLPENMRRKFAIKHHIPTSHPDRIMKELQCMTDMGGTDNVVGIHCCLRCEASAAFVMPYMPHDRFHDFYTKMDVPEIRLYMRNLLLALRHVHKFNIIHRDVKPSNFLYNRRQGQFLLVDFGLAQHVNVPAPAMRPNNNNNNSNSTNSKRPREREPHPQRQQLQQQQQLSSASPEATLGGGVKRMRLIEESINWNKMPLKPVNEIAQSAKAAGELMLNDGKQSLPEGSGAAAAVISTTNSTIQPQQGPAAQPQLVQQEPPVAHASSATGTKYNTNRTTGGGNNSKCFCFANPSVCINCLTKKEVHASRAGTPGYRPPEVLIKYADQTTAVDIWAAGVIFLSILSAVYPFFKAPNDFVALAEIVTIFGDRAIRKTALALERMVTLSQRSKPLNLRKLCLRFRNRLIFSDQEMVRKHESPDGRIDVCKNCDQYFFNCLCEDSVYVTEPLDPYECFPASAYDLLGRLLEINPHKRITAEQALNHPFFTMEHQTPDPPAPTVPLAPPAAVAVAPTAAVASPSLKATSKQQTRRRATKNGTSQNVASNPEQLQPTLHKL</sequence>
<evidence type="ECO:0000256" key="7">
    <source>
        <dbReference type="PROSITE-ProRule" id="PRU10141"/>
    </source>
</evidence>
<dbReference type="AlphaFoldDB" id="B4L5X1"/>
<feature type="binding site" evidence="7">
    <location>
        <position position="259"/>
    </location>
    <ligand>
        <name>ATP</name>
        <dbReference type="ChEBI" id="CHEBI:30616"/>
    </ligand>
</feature>
<dbReference type="GO" id="GO:0004674">
    <property type="term" value="F:protein serine/threonine kinase activity"/>
    <property type="evidence" value="ECO:0007669"/>
    <property type="project" value="UniProtKB-KW"/>
</dbReference>
<dbReference type="Proteomes" id="UP000009192">
    <property type="component" value="Unassembled WGS sequence"/>
</dbReference>
<feature type="compositionally biased region" description="Low complexity" evidence="8">
    <location>
        <begin position="66"/>
        <end position="77"/>
    </location>
</feature>
<keyword evidence="4 7" id="KW-0547">Nucleotide-binding</keyword>
<evidence type="ECO:0000256" key="6">
    <source>
        <dbReference type="ARBA" id="ARBA00022840"/>
    </source>
</evidence>
<dbReference type="GO" id="GO:0005524">
    <property type="term" value="F:ATP binding"/>
    <property type="evidence" value="ECO:0007669"/>
    <property type="project" value="UniProtKB-UniRule"/>
</dbReference>
<dbReference type="PROSITE" id="PS00107">
    <property type="entry name" value="PROTEIN_KINASE_ATP"/>
    <property type="match status" value="1"/>
</dbReference>
<dbReference type="EMBL" id="CH933811">
    <property type="protein sequence ID" value="EDW06580.2"/>
    <property type="molecule type" value="Genomic_DNA"/>
</dbReference>
<feature type="region of interest" description="Disordered" evidence="8">
    <location>
        <begin position="487"/>
        <end position="521"/>
    </location>
</feature>
<dbReference type="GO" id="GO:0031431">
    <property type="term" value="C:Dbf4-dependent protein kinase complex"/>
    <property type="evidence" value="ECO:0007669"/>
    <property type="project" value="EnsemblMetazoa"/>
</dbReference>
<gene>
    <name evidence="10" type="primary">Dmoj\GI21810</name>
    <name evidence="10" type="ORF">Dmoj_GI21810</name>
</gene>
<evidence type="ECO:0000256" key="2">
    <source>
        <dbReference type="ARBA" id="ARBA00022527"/>
    </source>
</evidence>
<protein>
    <recommendedName>
        <fullName evidence="1">non-specific serine/threonine protein kinase</fullName>
        <ecNumber evidence="1">2.7.11.1</ecNumber>
    </recommendedName>
</protein>
<dbReference type="InParanoid" id="B4L5X1"/>
<dbReference type="InterPro" id="IPR011009">
    <property type="entry name" value="Kinase-like_dom_sf"/>
</dbReference>
<name>B4L5X1_DROMO</name>
<feature type="region of interest" description="Disordered" evidence="8">
    <location>
        <begin position="758"/>
        <end position="799"/>
    </location>
</feature>
<feature type="compositionally biased region" description="Low complexity" evidence="8">
    <location>
        <begin position="488"/>
        <end position="502"/>
    </location>
</feature>
<accession>B4L5X1</accession>
<dbReference type="InterPro" id="IPR000719">
    <property type="entry name" value="Prot_kinase_dom"/>
</dbReference>
<dbReference type="PROSITE" id="PS50011">
    <property type="entry name" value="PROTEIN_KINASE_DOM"/>
    <property type="match status" value="1"/>
</dbReference>
<dbReference type="InterPro" id="IPR008271">
    <property type="entry name" value="Ser/Thr_kinase_AS"/>
</dbReference>
<dbReference type="SMART" id="SM00220">
    <property type="entry name" value="S_TKc"/>
    <property type="match status" value="1"/>
</dbReference>
<evidence type="ECO:0000256" key="8">
    <source>
        <dbReference type="SAM" id="MobiDB-lite"/>
    </source>
</evidence>
<feature type="domain" description="Protein kinase" evidence="9">
    <location>
        <begin position="223"/>
        <end position="729"/>
    </location>
</feature>
<evidence type="ECO:0000259" key="9">
    <source>
        <dbReference type="PROSITE" id="PS50011"/>
    </source>
</evidence>
<dbReference type="GO" id="GO:0001700">
    <property type="term" value="P:embryonic development via the syncytial blastoderm"/>
    <property type="evidence" value="ECO:0007669"/>
    <property type="project" value="EnsemblMetazoa"/>
</dbReference>
<dbReference type="PROSITE" id="PS00108">
    <property type="entry name" value="PROTEIN_KINASE_ST"/>
    <property type="match status" value="1"/>
</dbReference>
<dbReference type="EC" id="2.7.11.1" evidence="1"/>
<dbReference type="InterPro" id="IPR017441">
    <property type="entry name" value="Protein_kinase_ATP_BS"/>
</dbReference>
<keyword evidence="3" id="KW-0808">Transferase</keyword>
<evidence type="ECO:0000313" key="10">
    <source>
        <dbReference type="EMBL" id="EDW06580.2"/>
    </source>
</evidence>
<dbReference type="GO" id="GO:0007307">
    <property type="term" value="P:eggshell chorion gene amplification"/>
    <property type="evidence" value="ECO:0007669"/>
    <property type="project" value="EnsemblMetazoa"/>
</dbReference>
<dbReference type="GO" id="GO:0007113">
    <property type="term" value="P:endomitotic cell cycle"/>
    <property type="evidence" value="ECO:0007669"/>
    <property type="project" value="EnsemblMetazoa"/>
</dbReference>
<organism evidence="10 11">
    <name type="scientific">Drosophila mojavensis</name>
    <name type="common">Fruit fly</name>
    <dbReference type="NCBI Taxonomy" id="7230"/>
    <lineage>
        <taxon>Eukaryota</taxon>
        <taxon>Metazoa</taxon>
        <taxon>Ecdysozoa</taxon>
        <taxon>Arthropoda</taxon>
        <taxon>Hexapoda</taxon>
        <taxon>Insecta</taxon>
        <taxon>Pterygota</taxon>
        <taxon>Neoptera</taxon>
        <taxon>Endopterygota</taxon>
        <taxon>Diptera</taxon>
        <taxon>Brachycera</taxon>
        <taxon>Muscomorpha</taxon>
        <taxon>Ephydroidea</taxon>
        <taxon>Drosophilidae</taxon>
        <taxon>Drosophila</taxon>
    </lineage>
</organism>
<dbReference type="OrthoDB" id="10020333at2759"/>
<dbReference type="Gene3D" id="3.30.200.20">
    <property type="entry name" value="Phosphorylase Kinase, domain 1"/>
    <property type="match status" value="1"/>
</dbReference>
<keyword evidence="6 7" id="KW-0067">ATP-binding</keyword>
<keyword evidence="2" id="KW-0723">Serine/threonine-protein kinase</keyword>
<dbReference type="eggNOG" id="KOG1167">
    <property type="taxonomic scope" value="Eukaryota"/>
</dbReference>
<dbReference type="FunCoup" id="B4L5X1">
    <property type="interactions" value="1953"/>
</dbReference>
<feature type="compositionally biased region" description="Polar residues" evidence="8">
    <location>
        <begin position="41"/>
        <end position="65"/>
    </location>
</feature>
<reference evidence="10 11" key="1">
    <citation type="journal article" date="2007" name="Nature">
        <title>Evolution of genes and genomes on the Drosophila phylogeny.</title>
        <authorList>
            <consortium name="Drosophila 12 Genomes Consortium"/>
            <person name="Clark A.G."/>
            <person name="Eisen M.B."/>
            <person name="Smith D.R."/>
            <person name="Bergman C.M."/>
            <person name="Oliver B."/>
            <person name="Markow T.A."/>
            <person name="Kaufman T.C."/>
            <person name="Kellis M."/>
            <person name="Gelbart W."/>
            <person name="Iyer V.N."/>
            <person name="Pollard D.A."/>
            <person name="Sackton T.B."/>
            <person name="Larracuente A.M."/>
            <person name="Singh N.D."/>
            <person name="Abad J.P."/>
            <person name="Abt D.N."/>
            <person name="Adryan B."/>
            <person name="Aguade M."/>
            <person name="Akashi H."/>
            <person name="Anderson W.W."/>
            <person name="Aquadro C.F."/>
            <person name="Ardell D.H."/>
            <person name="Arguello R."/>
            <person name="Artieri C.G."/>
            <person name="Barbash D.A."/>
            <person name="Barker D."/>
            <person name="Barsanti P."/>
            <person name="Batterham P."/>
            <person name="Batzoglou S."/>
            <person name="Begun D."/>
            <person name="Bhutkar A."/>
            <person name="Blanco E."/>
            <person name="Bosak S.A."/>
            <person name="Bradley R.K."/>
            <person name="Brand A.D."/>
            <person name="Brent M.R."/>
            <person name="Brooks A.N."/>
            <person name="Brown R.H."/>
            <person name="Butlin R.K."/>
            <person name="Caggese C."/>
            <person name="Calvi B.R."/>
            <person name="Bernardo de Carvalho A."/>
            <person name="Caspi A."/>
            <person name="Castrezana S."/>
            <person name="Celniker S.E."/>
            <person name="Chang J.L."/>
            <person name="Chapple C."/>
            <person name="Chatterji S."/>
            <person name="Chinwalla A."/>
            <person name="Civetta A."/>
            <person name="Clifton S.W."/>
            <person name="Comeron J.M."/>
            <person name="Costello J.C."/>
            <person name="Coyne J.A."/>
            <person name="Daub J."/>
            <person name="David R.G."/>
            <person name="Delcher A.L."/>
            <person name="Delehaunty K."/>
            <person name="Do C.B."/>
            <person name="Ebling H."/>
            <person name="Edwards K."/>
            <person name="Eickbush T."/>
            <person name="Evans J.D."/>
            <person name="Filipski A."/>
            <person name="Findeiss S."/>
            <person name="Freyhult E."/>
            <person name="Fulton L."/>
            <person name="Fulton R."/>
            <person name="Garcia A.C."/>
            <person name="Gardiner A."/>
            <person name="Garfield D.A."/>
            <person name="Garvin B.E."/>
            <person name="Gibson G."/>
            <person name="Gilbert D."/>
            <person name="Gnerre S."/>
            <person name="Godfrey J."/>
            <person name="Good R."/>
            <person name="Gotea V."/>
            <person name="Gravely B."/>
            <person name="Greenberg A.J."/>
            <person name="Griffiths-Jones S."/>
            <person name="Gross S."/>
            <person name="Guigo R."/>
            <person name="Gustafson E.A."/>
            <person name="Haerty W."/>
            <person name="Hahn M.W."/>
            <person name="Halligan D.L."/>
            <person name="Halpern A.L."/>
            <person name="Halter G.M."/>
            <person name="Han M.V."/>
            <person name="Heger A."/>
            <person name="Hillier L."/>
            <person name="Hinrichs A.S."/>
            <person name="Holmes I."/>
            <person name="Hoskins R.A."/>
            <person name="Hubisz M.J."/>
            <person name="Hultmark D."/>
            <person name="Huntley M.A."/>
            <person name="Jaffe D.B."/>
            <person name="Jagadeeshan S."/>
            <person name="Jeck W.R."/>
            <person name="Johnson J."/>
            <person name="Jones C.D."/>
            <person name="Jordan W.C."/>
            <person name="Karpen G.H."/>
            <person name="Kataoka E."/>
            <person name="Keightley P.D."/>
            <person name="Kheradpour P."/>
            <person name="Kirkness E.F."/>
            <person name="Koerich L.B."/>
            <person name="Kristiansen K."/>
            <person name="Kudrna D."/>
            <person name="Kulathinal R.J."/>
            <person name="Kumar S."/>
            <person name="Kwok R."/>
            <person name="Lander E."/>
            <person name="Langley C.H."/>
            <person name="Lapoint R."/>
            <person name="Lazzaro B.P."/>
            <person name="Lee S.J."/>
            <person name="Levesque L."/>
            <person name="Li R."/>
            <person name="Lin C.F."/>
            <person name="Lin M.F."/>
            <person name="Lindblad-Toh K."/>
            <person name="Llopart A."/>
            <person name="Long M."/>
            <person name="Low L."/>
            <person name="Lozovsky E."/>
            <person name="Lu J."/>
            <person name="Luo M."/>
            <person name="Machado C.A."/>
            <person name="Makalowski W."/>
            <person name="Marzo M."/>
            <person name="Matsuda M."/>
            <person name="Matzkin L."/>
            <person name="McAllister B."/>
            <person name="McBride C.S."/>
            <person name="McKernan B."/>
            <person name="McKernan K."/>
            <person name="Mendez-Lago M."/>
            <person name="Minx P."/>
            <person name="Mollenhauer M.U."/>
            <person name="Montooth K."/>
            <person name="Mount S.M."/>
            <person name="Mu X."/>
            <person name="Myers E."/>
            <person name="Negre B."/>
            <person name="Newfeld S."/>
            <person name="Nielsen R."/>
            <person name="Noor M.A."/>
            <person name="O'Grady P."/>
            <person name="Pachter L."/>
            <person name="Papaceit M."/>
            <person name="Parisi M.J."/>
            <person name="Parisi M."/>
            <person name="Parts L."/>
            <person name="Pedersen J.S."/>
            <person name="Pesole G."/>
            <person name="Phillippy A.M."/>
            <person name="Ponting C.P."/>
            <person name="Pop M."/>
            <person name="Porcelli D."/>
            <person name="Powell J.R."/>
            <person name="Prohaska S."/>
            <person name="Pruitt K."/>
            <person name="Puig M."/>
            <person name="Quesneville H."/>
            <person name="Ram K.R."/>
            <person name="Rand D."/>
            <person name="Rasmussen M.D."/>
            <person name="Reed L.K."/>
            <person name="Reenan R."/>
            <person name="Reily A."/>
            <person name="Remington K.A."/>
            <person name="Rieger T.T."/>
            <person name="Ritchie M.G."/>
            <person name="Robin C."/>
            <person name="Rogers Y.H."/>
            <person name="Rohde C."/>
            <person name="Rozas J."/>
            <person name="Rubenfield M.J."/>
            <person name="Ruiz A."/>
            <person name="Russo S."/>
            <person name="Salzberg S.L."/>
            <person name="Sanchez-Gracia A."/>
            <person name="Saranga D.J."/>
            <person name="Sato H."/>
            <person name="Schaeffer S.W."/>
            <person name="Schatz M.C."/>
            <person name="Schlenke T."/>
            <person name="Schwartz R."/>
            <person name="Segarra C."/>
            <person name="Singh R.S."/>
            <person name="Sirot L."/>
            <person name="Sirota M."/>
            <person name="Sisneros N.B."/>
            <person name="Smith C.D."/>
            <person name="Smith T.F."/>
            <person name="Spieth J."/>
            <person name="Stage D.E."/>
            <person name="Stark A."/>
            <person name="Stephan W."/>
            <person name="Strausberg R.L."/>
            <person name="Strempel S."/>
            <person name="Sturgill D."/>
            <person name="Sutton G."/>
            <person name="Sutton G.G."/>
            <person name="Tao W."/>
            <person name="Teichmann S."/>
            <person name="Tobari Y.N."/>
            <person name="Tomimura Y."/>
            <person name="Tsolas J.M."/>
            <person name="Valente V.L."/>
            <person name="Venter E."/>
            <person name="Venter J.C."/>
            <person name="Vicario S."/>
            <person name="Vieira F.G."/>
            <person name="Vilella A.J."/>
            <person name="Villasante A."/>
            <person name="Walenz B."/>
            <person name="Wang J."/>
            <person name="Wasserman M."/>
            <person name="Watts T."/>
            <person name="Wilson D."/>
            <person name="Wilson R.K."/>
            <person name="Wing R.A."/>
            <person name="Wolfner M.F."/>
            <person name="Wong A."/>
            <person name="Wong G.K."/>
            <person name="Wu C.I."/>
            <person name="Wu G."/>
            <person name="Yamamoto D."/>
            <person name="Yang H.P."/>
            <person name="Yang S.P."/>
            <person name="Yorke J.A."/>
            <person name="Yoshida K."/>
            <person name="Zdobnov E."/>
            <person name="Zhang P."/>
            <person name="Zhang Y."/>
            <person name="Zimin A.V."/>
            <person name="Baldwin J."/>
            <person name="Abdouelleil A."/>
            <person name="Abdulkadir J."/>
            <person name="Abebe A."/>
            <person name="Abera B."/>
            <person name="Abreu J."/>
            <person name="Acer S.C."/>
            <person name="Aftuck L."/>
            <person name="Alexander A."/>
            <person name="An P."/>
            <person name="Anderson E."/>
            <person name="Anderson S."/>
            <person name="Arachi H."/>
            <person name="Azer M."/>
            <person name="Bachantsang P."/>
            <person name="Barry A."/>
            <person name="Bayul T."/>
            <person name="Berlin A."/>
            <person name="Bessette D."/>
            <person name="Bloom T."/>
            <person name="Blye J."/>
            <person name="Boguslavskiy L."/>
            <person name="Bonnet C."/>
            <person name="Boukhgalter B."/>
            <person name="Bourzgui I."/>
            <person name="Brown A."/>
            <person name="Cahill P."/>
            <person name="Channer S."/>
            <person name="Cheshatsang Y."/>
            <person name="Chuda L."/>
            <person name="Citroen M."/>
            <person name="Collymore A."/>
            <person name="Cooke P."/>
            <person name="Costello M."/>
            <person name="D'Aco K."/>
            <person name="Daza R."/>
            <person name="De Haan G."/>
            <person name="DeGray S."/>
            <person name="DeMaso C."/>
            <person name="Dhargay N."/>
            <person name="Dooley K."/>
            <person name="Dooley E."/>
            <person name="Doricent M."/>
            <person name="Dorje P."/>
            <person name="Dorjee K."/>
            <person name="Dupes A."/>
            <person name="Elong R."/>
            <person name="Falk J."/>
            <person name="Farina A."/>
            <person name="Faro S."/>
            <person name="Ferguson D."/>
            <person name="Fisher S."/>
            <person name="Foley C.D."/>
            <person name="Franke A."/>
            <person name="Friedrich D."/>
            <person name="Gadbois L."/>
            <person name="Gearin G."/>
            <person name="Gearin C.R."/>
            <person name="Giannoukos G."/>
            <person name="Goode T."/>
            <person name="Graham J."/>
            <person name="Grandbois E."/>
            <person name="Grewal S."/>
            <person name="Gyaltsen K."/>
            <person name="Hafez N."/>
            <person name="Hagos B."/>
            <person name="Hall J."/>
            <person name="Henson C."/>
            <person name="Hollinger A."/>
            <person name="Honan T."/>
            <person name="Huard M.D."/>
            <person name="Hughes L."/>
            <person name="Hurhula B."/>
            <person name="Husby M.E."/>
            <person name="Kamat A."/>
            <person name="Kanga B."/>
            <person name="Kashin S."/>
            <person name="Khazanovich D."/>
            <person name="Kisner P."/>
            <person name="Lance K."/>
            <person name="Lara M."/>
            <person name="Lee W."/>
            <person name="Lennon N."/>
            <person name="Letendre F."/>
            <person name="LeVine R."/>
            <person name="Lipovsky A."/>
            <person name="Liu X."/>
            <person name="Liu J."/>
            <person name="Liu S."/>
            <person name="Lokyitsang T."/>
            <person name="Lokyitsang Y."/>
            <person name="Lubonja R."/>
            <person name="Lui A."/>
            <person name="MacDonald P."/>
            <person name="Magnisalis V."/>
            <person name="Maru K."/>
            <person name="Matthews C."/>
            <person name="McCusker W."/>
            <person name="McDonough S."/>
            <person name="Mehta T."/>
            <person name="Meldrim J."/>
            <person name="Meneus L."/>
            <person name="Mihai O."/>
            <person name="Mihalev A."/>
            <person name="Mihova T."/>
            <person name="Mittelman R."/>
            <person name="Mlenga V."/>
            <person name="Montmayeur A."/>
            <person name="Mulrain L."/>
            <person name="Navidi A."/>
            <person name="Naylor J."/>
            <person name="Negash T."/>
            <person name="Nguyen T."/>
            <person name="Nguyen N."/>
            <person name="Nicol R."/>
            <person name="Norbu C."/>
            <person name="Norbu N."/>
            <person name="Novod N."/>
            <person name="O'Neill B."/>
            <person name="Osman S."/>
            <person name="Markiewicz E."/>
            <person name="Oyono O.L."/>
            <person name="Patti C."/>
            <person name="Phunkhang P."/>
            <person name="Pierre F."/>
            <person name="Priest M."/>
            <person name="Raghuraman S."/>
            <person name="Rege F."/>
            <person name="Reyes R."/>
            <person name="Rise C."/>
            <person name="Rogov P."/>
            <person name="Ross K."/>
            <person name="Ryan E."/>
            <person name="Settipalli S."/>
            <person name="Shea T."/>
            <person name="Sherpa N."/>
            <person name="Shi L."/>
            <person name="Shih D."/>
            <person name="Sparrow T."/>
            <person name="Spaulding J."/>
            <person name="Stalker J."/>
            <person name="Stange-Thomann N."/>
            <person name="Stavropoulos S."/>
            <person name="Stone C."/>
            <person name="Strader C."/>
            <person name="Tesfaye S."/>
            <person name="Thomson T."/>
            <person name="Thoulutsang Y."/>
            <person name="Thoulutsang D."/>
            <person name="Topham K."/>
            <person name="Topping I."/>
            <person name="Tsamla T."/>
            <person name="Vassiliev H."/>
            <person name="Vo A."/>
            <person name="Wangchuk T."/>
            <person name="Wangdi T."/>
            <person name="Weiand M."/>
            <person name="Wilkinson J."/>
            <person name="Wilson A."/>
            <person name="Yadav S."/>
            <person name="Young G."/>
            <person name="Yu Q."/>
            <person name="Zembek L."/>
            <person name="Zhong D."/>
            <person name="Zimmer A."/>
            <person name="Zwirko Z."/>
            <person name="Jaffe D.B."/>
            <person name="Alvarez P."/>
            <person name="Brockman W."/>
            <person name="Butler J."/>
            <person name="Chin C."/>
            <person name="Gnerre S."/>
            <person name="Grabherr M."/>
            <person name="Kleber M."/>
            <person name="Mauceli E."/>
            <person name="MacCallum I."/>
        </authorList>
    </citation>
    <scope>NUCLEOTIDE SEQUENCE [LARGE SCALE GENOMIC DNA]</scope>
    <source>
        <strain evidence="11">Tucson 15081-1352.22</strain>
    </source>
</reference>
<dbReference type="FunFam" id="3.30.200.20:FF:000765">
    <property type="entry name" value="Cdc7 kinase, isoform B"/>
    <property type="match status" value="1"/>
</dbReference>
<feature type="compositionally biased region" description="Low complexity" evidence="8">
    <location>
        <begin position="404"/>
        <end position="414"/>
    </location>
</feature>
<evidence type="ECO:0000256" key="4">
    <source>
        <dbReference type="ARBA" id="ARBA00022741"/>
    </source>
</evidence>
<dbReference type="GO" id="GO:0044773">
    <property type="term" value="P:mitotic DNA damage checkpoint signaling"/>
    <property type="evidence" value="ECO:0007669"/>
    <property type="project" value="TreeGrafter"/>
</dbReference>
<feature type="region of interest" description="Disordered" evidence="8">
    <location>
        <begin position="18"/>
        <end position="77"/>
    </location>
</feature>
<evidence type="ECO:0000256" key="3">
    <source>
        <dbReference type="ARBA" id="ARBA00022679"/>
    </source>
</evidence>
<dbReference type="CDD" id="cd14019">
    <property type="entry name" value="STKc_Cdc7"/>
    <property type="match status" value="1"/>
</dbReference>
<dbReference type="KEGG" id="dmo:Dmoj_GI21810"/>
<evidence type="ECO:0000313" key="11">
    <source>
        <dbReference type="Proteomes" id="UP000009192"/>
    </source>
</evidence>
<keyword evidence="5" id="KW-0418">Kinase</keyword>
<proteinExistence type="predicted"/>